<feature type="domain" description="Methyltransferase" evidence="4">
    <location>
        <begin position="37"/>
        <end position="130"/>
    </location>
</feature>
<dbReference type="EMBL" id="JALNMJ010000016">
    <property type="protein sequence ID" value="MCK7614544.1"/>
    <property type="molecule type" value="Genomic_DNA"/>
</dbReference>
<dbReference type="InterPro" id="IPR041698">
    <property type="entry name" value="Methyltransf_25"/>
</dbReference>
<evidence type="ECO:0000256" key="3">
    <source>
        <dbReference type="ARBA" id="ARBA00022691"/>
    </source>
</evidence>
<name>A0ABT0GYM4_9HYPH</name>
<comment type="caution">
    <text evidence="5">The sequence shown here is derived from an EMBL/GenBank/DDBJ whole genome shotgun (WGS) entry which is preliminary data.</text>
</comment>
<proteinExistence type="predicted"/>
<dbReference type="GO" id="GO:0008168">
    <property type="term" value="F:methyltransferase activity"/>
    <property type="evidence" value="ECO:0007669"/>
    <property type="project" value="UniProtKB-KW"/>
</dbReference>
<protein>
    <submittedName>
        <fullName evidence="5">Class I SAM-dependent methyltransferase</fullName>
    </submittedName>
</protein>
<dbReference type="PANTHER" id="PTHR43464">
    <property type="entry name" value="METHYLTRANSFERASE"/>
    <property type="match status" value="1"/>
</dbReference>
<dbReference type="Pfam" id="PF13649">
    <property type="entry name" value="Methyltransf_25"/>
    <property type="match status" value="1"/>
</dbReference>
<keyword evidence="3" id="KW-0949">S-adenosyl-L-methionine</keyword>
<dbReference type="GO" id="GO:0032259">
    <property type="term" value="P:methylation"/>
    <property type="evidence" value="ECO:0007669"/>
    <property type="project" value="UniProtKB-KW"/>
</dbReference>
<gene>
    <name evidence="5" type="ORF">M0H32_20440</name>
</gene>
<dbReference type="CDD" id="cd02440">
    <property type="entry name" value="AdoMet_MTases"/>
    <property type="match status" value="1"/>
</dbReference>
<dbReference type="Proteomes" id="UP001431221">
    <property type="component" value="Unassembled WGS sequence"/>
</dbReference>
<reference evidence="5" key="1">
    <citation type="submission" date="2022-04" db="EMBL/GenBank/DDBJ databases">
        <title>Roseibium sp. CAU 1639 isolated from mud.</title>
        <authorList>
            <person name="Kim W."/>
        </authorList>
    </citation>
    <scope>NUCLEOTIDE SEQUENCE</scope>
    <source>
        <strain evidence="5">CAU 1639</strain>
    </source>
</reference>
<sequence length="171" mass="18944">MAYDYDELYRTTPYALGEPTGVIADFFKQLDAGSLSVLDIGCGQGRDALFLARMGHSVLGVDLSSHGIDQLLTDARREKLSIEGVVADLAQYCPDRMFDVVLIDRTLHMLNEAERHGALARLLNAVKSGGWLLIADERSNLPGFQNVLAEHGADWRPHTAKRGYLFVQRQS</sequence>
<organism evidence="5 6">
    <name type="scientific">Roseibium sediminicola</name>
    <dbReference type="NCBI Taxonomy" id="2933272"/>
    <lineage>
        <taxon>Bacteria</taxon>
        <taxon>Pseudomonadati</taxon>
        <taxon>Pseudomonadota</taxon>
        <taxon>Alphaproteobacteria</taxon>
        <taxon>Hyphomicrobiales</taxon>
        <taxon>Stappiaceae</taxon>
        <taxon>Roseibium</taxon>
    </lineage>
</organism>
<keyword evidence="6" id="KW-1185">Reference proteome</keyword>
<evidence type="ECO:0000259" key="4">
    <source>
        <dbReference type="Pfam" id="PF13649"/>
    </source>
</evidence>
<evidence type="ECO:0000256" key="1">
    <source>
        <dbReference type="ARBA" id="ARBA00022603"/>
    </source>
</evidence>
<evidence type="ECO:0000256" key="2">
    <source>
        <dbReference type="ARBA" id="ARBA00022679"/>
    </source>
</evidence>
<dbReference type="SUPFAM" id="SSF53335">
    <property type="entry name" value="S-adenosyl-L-methionine-dependent methyltransferases"/>
    <property type="match status" value="1"/>
</dbReference>
<dbReference type="Gene3D" id="3.40.50.150">
    <property type="entry name" value="Vaccinia Virus protein VP39"/>
    <property type="match status" value="1"/>
</dbReference>
<dbReference type="InterPro" id="IPR029063">
    <property type="entry name" value="SAM-dependent_MTases_sf"/>
</dbReference>
<accession>A0ABT0GYM4</accession>
<keyword evidence="1 5" id="KW-0489">Methyltransferase</keyword>
<keyword evidence="2" id="KW-0808">Transferase</keyword>
<evidence type="ECO:0000313" key="5">
    <source>
        <dbReference type="EMBL" id="MCK7614544.1"/>
    </source>
</evidence>
<dbReference type="PANTHER" id="PTHR43464:SF19">
    <property type="entry name" value="UBIQUINONE BIOSYNTHESIS O-METHYLTRANSFERASE, MITOCHONDRIAL"/>
    <property type="match status" value="1"/>
</dbReference>
<dbReference type="RefSeq" id="WP_248157172.1">
    <property type="nucleotide sequence ID" value="NZ_JALNMJ010000016.1"/>
</dbReference>
<evidence type="ECO:0000313" key="6">
    <source>
        <dbReference type="Proteomes" id="UP001431221"/>
    </source>
</evidence>